<dbReference type="FunFam" id="3.40.190.10:FF:000029">
    <property type="entry name" value="Chorismate mutase/Prephenate dehydratase"/>
    <property type="match status" value="1"/>
</dbReference>
<dbReference type="PANTHER" id="PTHR21022:SF19">
    <property type="entry name" value="PREPHENATE DEHYDRATASE-RELATED"/>
    <property type="match status" value="1"/>
</dbReference>
<keyword evidence="9" id="KW-0963">Cytoplasm</keyword>
<comment type="catalytic activity">
    <reaction evidence="18">
        <text>prephenate + H(+) = 3-phenylpyruvate + CO2 + H2O</text>
        <dbReference type="Rhea" id="RHEA:21648"/>
        <dbReference type="ChEBI" id="CHEBI:15377"/>
        <dbReference type="ChEBI" id="CHEBI:15378"/>
        <dbReference type="ChEBI" id="CHEBI:16526"/>
        <dbReference type="ChEBI" id="CHEBI:18005"/>
        <dbReference type="ChEBI" id="CHEBI:29934"/>
        <dbReference type="EC" id="4.2.1.51"/>
    </reaction>
</comment>
<dbReference type="GO" id="GO:0005737">
    <property type="term" value="C:cytoplasm"/>
    <property type="evidence" value="ECO:0007669"/>
    <property type="project" value="UniProtKB-SubCell"/>
</dbReference>
<evidence type="ECO:0000259" key="20">
    <source>
        <dbReference type="PROSITE" id="PS51168"/>
    </source>
</evidence>
<evidence type="ECO:0000256" key="1">
    <source>
        <dbReference type="ARBA" id="ARBA00000824"/>
    </source>
</evidence>
<evidence type="ECO:0000256" key="15">
    <source>
        <dbReference type="ARBA" id="ARBA00023268"/>
    </source>
</evidence>
<dbReference type="NCBIfam" id="NF008865">
    <property type="entry name" value="PRK11898.1"/>
    <property type="match status" value="1"/>
</dbReference>
<gene>
    <name evidence="23" type="ORF">HNQ70_000712</name>
</gene>
<dbReference type="EC" id="5.4.99.5" evidence="6"/>
<comment type="catalytic activity">
    <reaction evidence="1">
        <text>chorismate = prephenate</text>
        <dbReference type="Rhea" id="RHEA:13897"/>
        <dbReference type="ChEBI" id="CHEBI:29748"/>
        <dbReference type="ChEBI" id="CHEBI:29934"/>
        <dbReference type="EC" id="5.4.99.5"/>
    </reaction>
</comment>
<evidence type="ECO:0000313" key="24">
    <source>
        <dbReference type="Proteomes" id="UP000532440"/>
    </source>
</evidence>
<reference evidence="23 24" key="1">
    <citation type="submission" date="2020-08" db="EMBL/GenBank/DDBJ databases">
        <title>Genomic Encyclopedia of Type Strains, Phase IV (KMG-IV): sequencing the most valuable type-strain genomes for metagenomic binning, comparative biology and taxonomic classification.</title>
        <authorList>
            <person name="Goeker M."/>
        </authorList>
    </citation>
    <scope>NUCLEOTIDE SEQUENCE [LARGE SCALE GENOMIC DNA]</scope>
    <source>
        <strain evidence="23 24">DSM 29781</strain>
    </source>
</reference>
<dbReference type="SMART" id="SM00830">
    <property type="entry name" value="CM_2"/>
    <property type="match status" value="1"/>
</dbReference>
<dbReference type="PROSITE" id="PS51171">
    <property type="entry name" value="PREPHENATE_DEHYDR_3"/>
    <property type="match status" value="1"/>
</dbReference>
<dbReference type="EC" id="4.2.1.51" evidence="7"/>
<dbReference type="SUPFAM" id="SSF55021">
    <property type="entry name" value="ACT-like"/>
    <property type="match status" value="1"/>
</dbReference>
<dbReference type="PROSITE" id="PS51671">
    <property type="entry name" value="ACT"/>
    <property type="match status" value="1"/>
</dbReference>
<dbReference type="PROSITE" id="PS51168">
    <property type="entry name" value="CHORISMATE_MUT_2"/>
    <property type="match status" value="1"/>
</dbReference>
<feature type="domain" description="Chorismate mutase" evidence="20">
    <location>
        <begin position="11"/>
        <end position="101"/>
    </location>
</feature>
<dbReference type="GO" id="GO:0004664">
    <property type="term" value="F:prephenate dehydratase activity"/>
    <property type="evidence" value="ECO:0007669"/>
    <property type="project" value="UniProtKB-EC"/>
</dbReference>
<evidence type="ECO:0000256" key="6">
    <source>
        <dbReference type="ARBA" id="ARBA00012404"/>
    </source>
</evidence>
<evidence type="ECO:0000259" key="22">
    <source>
        <dbReference type="PROSITE" id="PS51671"/>
    </source>
</evidence>
<dbReference type="PANTHER" id="PTHR21022">
    <property type="entry name" value="PREPHENATE DEHYDRATASE P PROTEIN"/>
    <property type="match status" value="1"/>
</dbReference>
<dbReference type="UniPathway" id="UPA00120">
    <property type="reaction ID" value="UER00203"/>
</dbReference>
<keyword evidence="11" id="KW-0057">Aromatic amino acid biosynthesis</keyword>
<sequence>MSDKQTGNEAARVDERLAELRSSIDAVDAQIVELISRRAGFAREVGEVKKLIDAPVYRPEREAQIFAKLRTINPGPLPNASVEAVYREIISACRELERRMRVAYLGPAGTFSEQALYRHFGSGVEPIACPSIDEVFRAAEAGSADFGIVPVENSTEGAVNRSLDLFLQTPLRICGEVSLPVRHNLLTRSGSMEDVTRICAHAQALAQCVGWLDRSYPGIERVPVSSNAEGARLASVEEHTAAIAGDAAAARYGLETIAGGIQDDPLNRTRFAVVGHYDCGPSGNDQTSLILSVPDRAGAVYALIEPLARHGVSMKRFESRPARSGQWEYYFYIDILGHRDDAAVAAGLAEIRTHAAFCKVVGSYPRAS</sequence>
<comment type="pathway">
    <text evidence="4">Amino-acid biosynthesis; L-phenylalanine biosynthesis; phenylpyruvate from prephenate: step 1/1.</text>
</comment>
<proteinExistence type="predicted"/>
<dbReference type="Pfam" id="PF00800">
    <property type="entry name" value="PDT"/>
    <property type="match status" value="1"/>
</dbReference>
<accession>A0A7W8HF28</accession>
<dbReference type="Pfam" id="PF01842">
    <property type="entry name" value="ACT"/>
    <property type="match status" value="1"/>
</dbReference>
<evidence type="ECO:0000256" key="10">
    <source>
        <dbReference type="ARBA" id="ARBA00022605"/>
    </source>
</evidence>
<evidence type="ECO:0000256" key="17">
    <source>
        <dbReference type="ARBA" id="ARBA00031520"/>
    </source>
</evidence>
<evidence type="ECO:0000256" key="14">
    <source>
        <dbReference type="ARBA" id="ARBA00023239"/>
    </source>
</evidence>
<feature type="site" description="Essential for prephenate dehydratase activity" evidence="19">
    <location>
        <position position="269"/>
    </location>
</feature>
<dbReference type="InterPro" id="IPR010957">
    <property type="entry name" value="G/b/e-P-prot_chorismate_mutase"/>
</dbReference>
<dbReference type="InterPro" id="IPR036979">
    <property type="entry name" value="CM_dom_sf"/>
</dbReference>
<evidence type="ECO:0000256" key="4">
    <source>
        <dbReference type="ARBA" id="ARBA00004741"/>
    </source>
</evidence>
<dbReference type="GO" id="GO:0046417">
    <property type="term" value="P:chorismate metabolic process"/>
    <property type="evidence" value="ECO:0007669"/>
    <property type="project" value="InterPro"/>
</dbReference>
<evidence type="ECO:0000256" key="11">
    <source>
        <dbReference type="ARBA" id="ARBA00023141"/>
    </source>
</evidence>
<comment type="function">
    <text evidence="2">Catalyzes the Claisen rearrangement of chorismate to prephenate and the decarboxylation/dehydration of prephenate to phenylpyruvate.</text>
</comment>
<dbReference type="Pfam" id="PF01817">
    <property type="entry name" value="CM_2"/>
    <property type="match status" value="1"/>
</dbReference>
<dbReference type="Proteomes" id="UP000532440">
    <property type="component" value="Unassembled WGS sequence"/>
</dbReference>
<dbReference type="CDD" id="cd13630">
    <property type="entry name" value="PBP2_PDT_1"/>
    <property type="match status" value="1"/>
</dbReference>
<evidence type="ECO:0000256" key="7">
    <source>
        <dbReference type="ARBA" id="ARBA00013147"/>
    </source>
</evidence>
<evidence type="ECO:0000256" key="3">
    <source>
        <dbReference type="ARBA" id="ARBA00004496"/>
    </source>
</evidence>
<keyword evidence="14 23" id="KW-0456">Lyase</keyword>
<keyword evidence="13 23" id="KW-0413">Isomerase</keyword>
<dbReference type="GO" id="GO:0009094">
    <property type="term" value="P:L-phenylalanine biosynthetic process"/>
    <property type="evidence" value="ECO:0007669"/>
    <property type="project" value="UniProtKB-UniPathway"/>
</dbReference>
<dbReference type="SUPFAM" id="SSF53850">
    <property type="entry name" value="Periplasmic binding protein-like II"/>
    <property type="match status" value="1"/>
</dbReference>
<dbReference type="PIRSF" id="PIRSF001500">
    <property type="entry name" value="Chor_mut_pdt_Ppr"/>
    <property type="match status" value="1"/>
</dbReference>
<dbReference type="Gene3D" id="3.40.190.10">
    <property type="entry name" value="Periplasmic binding protein-like II"/>
    <property type="match status" value="2"/>
</dbReference>
<dbReference type="InterPro" id="IPR001086">
    <property type="entry name" value="Preph_deHydtase"/>
</dbReference>
<dbReference type="EMBL" id="JACHGB010000002">
    <property type="protein sequence ID" value="MBB5270708.1"/>
    <property type="molecule type" value="Genomic_DNA"/>
</dbReference>
<dbReference type="AlphaFoldDB" id="A0A7W8HF28"/>
<evidence type="ECO:0000259" key="21">
    <source>
        <dbReference type="PROSITE" id="PS51171"/>
    </source>
</evidence>
<dbReference type="Gene3D" id="1.20.59.10">
    <property type="entry name" value="Chorismate mutase"/>
    <property type="match status" value="1"/>
</dbReference>
<name>A0A7W8HF28_9BURK</name>
<evidence type="ECO:0000256" key="16">
    <source>
        <dbReference type="ARBA" id="ARBA00031175"/>
    </source>
</evidence>
<dbReference type="InterPro" id="IPR008242">
    <property type="entry name" value="Chor_mutase/pphenate_deHydtase"/>
</dbReference>
<dbReference type="InterPro" id="IPR002912">
    <property type="entry name" value="ACT_dom"/>
</dbReference>
<dbReference type="CDD" id="cd04905">
    <property type="entry name" value="ACT_CM-PDT"/>
    <property type="match status" value="1"/>
</dbReference>
<feature type="domain" description="ACT" evidence="22">
    <location>
        <begin position="288"/>
        <end position="365"/>
    </location>
</feature>
<organism evidence="23 24">
    <name type="scientific">Quisquiliibacterium transsilvanicum</name>
    <dbReference type="NCBI Taxonomy" id="1549638"/>
    <lineage>
        <taxon>Bacteria</taxon>
        <taxon>Pseudomonadati</taxon>
        <taxon>Pseudomonadota</taxon>
        <taxon>Betaproteobacteria</taxon>
        <taxon>Burkholderiales</taxon>
        <taxon>Burkholderiaceae</taxon>
        <taxon>Quisquiliibacterium</taxon>
    </lineage>
</organism>
<dbReference type="InterPro" id="IPR002701">
    <property type="entry name" value="CM_II_prokaryot"/>
</dbReference>
<dbReference type="Gene3D" id="3.30.70.260">
    <property type="match status" value="1"/>
</dbReference>
<evidence type="ECO:0000313" key="23">
    <source>
        <dbReference type="EMBL" id="MBB5270708.1"/>
    </source>
</evidence>
<keyword evidence="15" id="KW-0511">Multifunctional enzyme</keyword>
<dbReference type="RefSeq" id="WP_183964367.1">
    <property type="nucleotide sequence ID" value="NZ_BAABEW010000008.1"/>
</dbReference>
<evidence type="ECO:0000256" key="5">
    <source>
        <dbReference type="ARBA" id="ARBA00004817"/>
    </source>
</evidence>
<evidence type="ECO:0000256" key="13">
    <source>
        <dbReference type="ARBA" id="ARBA00023235"/>
    </source>
</evidence>
<evidence type="ECO:0000256" key="12">
    <source>
        <dbReference type="ARBA" id="ARBA00023222"/>
    </source>
</evidence>
<protein>
    <recommendedName>
        <fullName evidence="8">Bifunctional chorismate mutase/prephenate dehydratase</fullName>
        <ecNumber evidence="7">4.2.1.51</ecNumber>
        <ecNumber evidence="6">5.4.99.5</ecNumber>
    </recommendedName>
    <alternativeName>
        <fullName evidence="17">Chorismate mutase-prephenate dehydratase</fullName>
    </alternativeName>
    <alternativeName>
        <fullName evidence="16">p-protein</fullName>
    </alternativeName>
</protein>
<dbReference type="InterPro" id="IPR045865">
    <property type="entry name" value="ACT-like_dom_sf"/>
</dbReference>
<keyword evidence="10" id="KW-0028">Amino-acid biosynthesis</keyword>
<evidence type="ECO:0000256" key="19">
    <source>
        <dbReference type="PIRSR" id="PIRSR001500-2"/>
    </source>
</evidence>
<evidence type="ECO:0000256" key="9">
    <source>
        <dbReference type="ARBA" id="ARBA00022490"/>
    </source>
</evidence>
<dbReference type="InterPro" id="IPR036263">
    <property type="entry name" value="Chorismate_II_sf"/>
</dbReference>
<evidence type="ECO:0000256" key="18">
    <source>
        <dbReference type="ARBA" id="ARBA00047848"/>
    </source>
</evidence>
<dbReference type="UniPathway" id="UPA00121">
    <property type="reaction ID" value="UER00345"/>
</dbReference>
<comment type="pathway">
    <text evidence="5">Metabolic intermediate biosynthesis; prephenate biosynthesis; prephenate from chorismate: step 1/1.</text>
</comment>
<keyword evidence="12" id="KW-0584">Phenylalanine biosynthesis</keyword>
<dbReference type="NCBIfam" id="TIGR01807">
    <property type="entry name" value="CM_P2"/>
    <property type="match status" value="1"/>
</dbReference>
<comment type="caution">
    <text evidence="23">The sequence shown here is derived from an EMBL/GenBank/DDBJ whole genome shotgun (WGS) entry which is preliminary data.</text>
</comment>
<comment type="subcellular location">
    <subcellularLocation>
        <location evidence="3">Cytoplasm</location>
    </subcellularLocation>
</comment>
<keyword evidence="24" id="KW-1185">Reference proteome</keyword>
<evidence type="ECO:0000256" key="2">
    <source>
        <dbReference type="ARBA" id="ARBA00002364"/>
    </source>
</evidence>
<evidence type="ECO:0000256" key="8">
    <source>
        <dbReference type="ARBA" id="ARBA00014401"/>
    </source>
</evidence>
<dbReference type="SUPFAM" id="SSF48600">
    <property type="entry name" value="Chorismate mutase II"/>
    <property type="match status" value="1"/>
</dbReference>
<feature type="domain" description="Prephenate dehydratase" evidence="21">
    <location>
        <begin position="101"/>
        <end position="276"/>
    </location>
</feature>
<dbReference type="GO" id="GO:0004106">
    <property type="term" value="F:chorismate mutase activity"/>
    <property type="evidence" value="ECO:0007669"/>
    <property type="project" value="UniProtKB-EC"/>
</dbReference>